<evidence type="ECO:0000313" key="2">
    <source>
        <dbReference type="EMBL" id="KGM08929.1"/>
    </source>
</evidence>
<gene>
    <name evidence="2" type="ORF">N868_04555</name>
</gene>
<dbReference type="OrthoDB" id="5241047at2"/>
<reference evidence="2 3" key="1">
    <citation type="submission" date="2013-08" db="EMBL/GenBank/DDBJ databases">
        <title>Genome sequencing of Cellulomonas carbonis T26.</title>
        <authorList>
            <person name="Chen F."/>
            <person name="Li Y."/>
            <person name="Wang G."/>
        </authorList>
    </citation>
    <scope>NUCLEOTIDE SEQUENCE [LARGE SCALE GENOMIC DNA]</scope>
    <source>
        <strain evidence="2 3">T26</strain>
    </source>
</reference>
<evidence type="ECO:0000313" key="3">
    <source>
        <dbReference type="Proteomes" id="UP000029839"/>
    </source>
</evidence>
<accession>A0A0A0BP95</accession>
<dbReference type="RefSeq" id="WP_052426530.1">
    <property type="nucleotide sequence ID" value="NZ_AXCY01000140.1"/>
</dbReference>
<sequence>MTDAGHVFVVRGRLEHLDHDATLIPTDRDFVVTPAWAAPLAAAAHGATGGSARTSARRAGTAHHTDLEDGGDDPGIDETGVGDAPATDLPGDDDAWAATVRGLRPTSWWERGWGRAADGRPAWFVDSAAYDDPEATLGPMVDRVHAVLMDIASAGISPRSDRPRPLVALPTLGVRQGGFGDLRGTVIDRLLSVCQDVVERTGVDVVVVAANDPDHAAFQARRRAAGGRHAAHLTPELLDQARMLARRALEGSLALFLGAGVGMSAGLPSWSRLIERLAERADADFGRLSSPLDKSELLRRRLGDDLGCMVAEEVRGTDRYGIVHALIAAFDCEQAVTTNYDDLYERAAADAGRELAVLPWAAARPGAPWLLKMHGDVEHPESIVLSRSDVVGYDARSRPMSAVVQALMVTKHLLVVGASMTDDNFLRLAHEVVAFQEGGPTGPAPLGTVLALRPDPAAVELWRGRFEHLSASQDADGEPGDHARRLAVLLDAVAMHATPPAHLADERYAALLPDEERPLADAARDLRRSLDAVPGRSDSWRALERALDEIGA</sequence>
<proteinExistence type="predicted"/>
<reference evidence="2 3" key="2">
    <citation type="journal article" date="2015" name="Stand. Genomic Sci.">
        <title>Draft genome sequence of Cellulomonas carbonis T26(T) and comparative analysis of six Cellulomonas genomes.</title>
        <authorList>
            <person name="Zhuang W."/>
            <person name="Zhang S."/>
            <person name="Xia X."/>
            <person name="Wang G."/>
        </authorList>
    </citation>
    <scope>NUCLEOTIDE SEQUENCE [LARGE SCALE GENOMIC DNA]</scope>
    <source>
        <strain evidence="2 3">T26</strain>
    </source>
</reference>
<feature type="region of interest" description="Disordered" evidence="1">
    <location>
        <begin position="45"/>
        <end position="94"/>
    </location>
</feature>
<feature type="compositionally biased region" description="Low complexity" evidence="1">
    <location>
        <begin position="45"/>
        <end position="59"/>
    </location>
</feature>
<dbReference type="Proteomes" id="UP000029839">
    <property type="component" value="Unassembled WGS sequence"/>
</dbReference>
<dbReference type="SUPFAM" id="SSF52467">
    <property type="entry name" value="DHS-like NAD/FAD-binding domain"/>
    <property type="match status" value="1"/>
</dbReference>
<dbReference type="AlphaFoldDB" id="A0A0A0BP95"/>
<comment type="caution">
    <text evidence="2">The sequence shown here is derived from an EMBL/GenBank/DDBJ whole genome shotgun (WGS) entry which is preliminary data.</text>
</comment>
<evidence type="ECO:0000256" key="1">
    <source>
        <dbReference type="SAM" id="MobiDB-lite"/>
    </source>
</evidence>
<dbReference type="Pfam" id="PF13289">
    <property type="entry name" value="SIR2_2"/>
    <property type="match status" value="1"/>
</dbReference>
<organism evidence="2 3">
    <name type="scientific">Cellulomonas carbonis T26</name>
    <dbReference type="NCBI Taxonomy" id="947969"/>
    <lineage>
        <taxon>Bacteria</taxon>
        <taxon>Bacillati</taxon>
        <taxon>Actinomycetota</taxon>
        <taxon>Actinomycetes</taxon>
        <taxon>Micrococcales</taxon>
        <taxon>Cellulomonadaceae</taxon>
        <taxon>Cellulomonas</taxon>
    </lineage>
</organism>
<name>A0A0A0BP95_9CELL</name>
<protein>
    <submittedName>
        <fullName evidence="2">Uncharacterized protein</fullName>
    </submittedName>
</protein>
<dbReference type="EMBL" id="AXCY01000140">
    <property type="protein sequence ID" value="KGM08929.1"/>
    <property type="molecule type" value="Genomic_DNA"/>
</dbReference>
<keyword evidence="3" id="KW-1185">Reference proteome</keyword>
<dbReference type="InterPro" id="IPR029035">
    <property type="entry name" value="DHS-like_NAD/FAD-binding_dom"/>
</dbReference>